<dbReference type="InterPro" id="IPR006837">
    <property type="entry name" value="Divergent_DAC"/>
</dbReference>
<dbReference type="InterPro" id="IPR011330">
    <property type="entry name" value="Glyco_hydro/deAcase_b/a-brl"/>
</dbReference>
<gene>
    <name evidence="3" type="ORF">DYE49_09900</name>
    <name evidence="2" type="ORF">HNP77_001743</name>
</gene>
<dbReference type="CDD" id="cd10936">
    <property type="entry name" value="CE4_DAC2"/>
    <property type="match status" value="1"/>
</dbReference>
<feature type="region of interest" description="Disordered" evidence="1">
    <location>
        <begin position="66"/>
        <end position="140"/>
    </location>
</feature>
<name>A0A840SER0_9SPIR</name>
<evidence type="ECO:0000313" key="5">
    <source>
        <dbReference type="Proteomes" id="UP000593591"/>
    </source>
</evidence>
<dbReference type="RefSeq" id="WP_184652784.1">
    <property type="nucleotide sequence ID" value="NZ_JACHFR010000002.1"/>
</dbReference>
<protein>
    <submittedName>
        <fullName evidence="3">Divergent polysaccharide deacetylase family protein</fullName>
    </submittedName>
</protein>
<dbReference type="Proteomes" id="UP000593591">
    <property type="component" value="Chromosome"/>
</dbReference>
<feature type="region of interest" description="Disordered" evidence="1">
    <location>
        <begin position="1"/>
        <end position="27"/>
    </location>
</feature>
<dbReference type="GO" id="GO:0005975">
    <property type="term" value="P:carbohydrate metabolic process"/>
    <property type="evidence" value="ECO:0007669"/>
    <property type="project" value="InterPro"/>
</dbReference>
<dbReference type="SUPFAM" id="SSF88713">
    <property type="entry name" value="Glycoside hydrolase/deacetylase"/>
    <property type="match status" value="1"/>
</dbReference>
<keyword evidence="4" id="KW-1185">Reference proteome</keyword>
<proteinExistence type="predicted"/>
<dbReference type="PANTHER" id="PTHR30105">
    <property type="entry name" value="UNCHARACTERIZED YIBQ-RELATED"/>
    <property type="match status" value="1"/>
</dbReference>
<dbReference type="PANTHER" id="PTHR30105:SF2">
    <property type="entry name" value="DIVERGENT POLYSACCHARIDE DEACETYLASE SUPERFAMILY"/>
    <property type="match status" value="1"/>
</dbReference>
<accession>A0A840SER0</accession>
<feature type="compositionally biased region" description="Basic and acidic residues" evidence="1">
    <location>
        <begin position="82"/>
        <end position="97"/>
    </location>
</feature>
<dbReference type="EMBL" id="JACHFR010000002">
    <property type="protein sequence ID" value="MBB5219374.1"/>
    <property type="molecule type" value="Genomic_DNA"/>
</dbReference>
<feature type="compositionally biased region" description="Basic residues" evidence="1">
    <location>
        <begin position="1"/>
        <end position="26"/>
    </location>
</feature>
<sequence>MSASKKKPVRRRSPARKTAGRKKPKVQLKNSSVIALCSVLAFLCGLLLFMNFMFAGRGSDSEKRHAPAVEAVSAKPSVSKPAEPDSEKVKPSEKKVSQLEAPAVNSDSGNQDKKNLPSEKKESSNVSIKPQERIASADNRNPVVQLPEKFNIPKASANATLVFIIDDAGLSVEKTKKYTSLPFPVTIAVLPKLSHSKDCAYLVRSSGKELILHQPMQSLNVNLNPGPGAITADMGTYDIARTVKENLDEIGPGVKGMNNHEGSLITSDQIKIGAVLEVCSERGIYFLDSRTTADTKAPQAALERDMAIFEKNAPYIDNVLTREAMLKEIYGCLEVANKKGTAIMIGHVDKSANILPALLTEMYPYLVEKGYRFATPSMLKK</sequence>
<reference evidence="2 4" key="2">
    <citation type="submission" date="2020-08" db="EMBL/GenBank/DDBJ databases">
        <title>Genomic Encyclopedia of Type Strains, Phase IV (KMG-IV): sequencing the most valuable type-strain genomes for metagenomic binning, comparative biology and taxonomic classification.</title>
        <authorList>
            <person name="Goeker M."/>
        </authorList>
    </citation>
    <scope>NUCLEOTIDE SEQUENCE [LARGE SCALE GENOMIC DNA]</scope>
    <source>
        <strain evidence="2 4">DSM 103679</strain>
    </source>
</reference>
<dbReference type="KEGG" id="trc:DYE49_09900"/>
<organism evidence="2 4">
    <name type="scientific">Treponema rectale</name>
    <dbReference type="NCBI Taxonomy" id="744512"/>
    <lineage>
        <taxon>Bacteria</taxon>
        <taxon>Pseudomonadati</taxon>
        <taxon>Spirochaetota</taxon>
        <taxon>Spirochaetia</taxon>
        <taxon>Spirochaetales</taxon>
        <taxon>Treponemataceae</taxon>
        <taxon>Treponema</taxon>
    </lineage>
</organism>
<evidence type="ECO:0000256" key="1">
    <source>
        <dbReference type="SAM" id="MobiDB-lite"/>
    </source>
</evidence>
<feature type="compositionally biased region" description="Basic and acidic residues" evidence="1">
    <location>
        <begin position="110"/>
        <end position="123"/>
    </location>
</feature>
<dbReference type="Pfam" id="PF04748">
    <property type="entry name" value="Polysacc_deac_2"/>
    <property type="match status" value="1"/>
</dbReference>
<evidence type="ECO:0000313" key="2">
    <source>
        <dbReference type="EMBL" id="MBB5219374.1"/>
    </source>
</evidence>
<evidence type="ECO:0000313" key="4">
    <source>
        <dbReference type="Proteomes" id="UP000578697"/>
    </source>
</evidence>
<dbReference type="Proteomes" id="UP000578697">
    <property type="component" value="Unassembled WGS sequence"/>
</dbReference>
<evidence type="ECO:0000313" key="3">
    <source>
        <dbReference type="EMBL" id="QOS40743.1"/>
    </source>
</evidence>
<reference evidence="3 5" key="1">
    <citation type="submission" date="2018-08" db="EMBL/GenBank/DDBJ databases">
        <title>The first complete genome of Treponema rectale (CHPAT), a commensal spirochete of the bovine rectum.</title>
        <authorList>
            <person name="Staton G.J."/>
            <person name="Clegg S.R."/>
            <person name="Carter S.D."/>
            <person name="Radford A.D."/>
            <person name="Darby A."/>
            <person name="Hall N."/>
            <person name="Birtles R.J."/>
            <person name="Evans N.J."/>
        </authorList>
    </citation>
    <scope>NUCLEOTIDE SEQUENCE [LARGE SCALE GENOMIC DNA]</scope>
    <source>
        <strain evidence="3 5">CHPA</strain>
    </source>
</reference>
<dbReference type="EMBL" id="CP031517">
    <property type="protein sequence ID" value="QOS40743.1"/>
    <property type="molecule type" value="Genomic_DNA"/>
</dbReference>
<dbReference type="AlphaFoldDB" id="A0A840SER0"/>
<dbReference type="Gene3D" id="3.20.20.370">
    <property type="entry name" value="Glycoside hydrolase/deacetylase"/>
    <property type="match status" value="1"/>
</dbReference>